<protein>
    <submittedName>
        <fullName evidence="2">Uncharacterized protein</fullName>
    </submittedName>
</protein>
<accession>A0AAD3DME8</accession>
<evidence type="ECO:0000313" key="2">
    <source>
        <dbReference type="EMBL" id="GFR43442.1"/>
    </source>
</evidence>
<dbReference type="Proteomes" id="UP001054857">
    <property type="component" value="Unassembled WGS sequence"/>
</dbReference>
<proteinExistence type="predicted"/>
<feature type="compositionally biased region" description="Pro residues" evidence="1">
    <location>
        <begin position="100"/>
        <end position="109"/>
    </location>
</feature>
<evidence type="ECO:0000256" key="1">
    <source>
        <dbReference type="SAM" id="MobiDB-lite"/>
    </source>
</evidence>
<sequence>MQAAISKWESRAEGLVQQHQKNVTAFGDDLQMQRSELRRRWGATLLLGQTSGAGGSGPSATEGVLAPDVGQGSGGLGDGLAAGGGALGGGDHTTPGGPVSLPPPLPPLCPALLSPVSLPPPSLPYARRC</sequence>
<dbReference type="EMBL" id="BMAR01000005">
    <property type="protein sequence ID" value="GFR43442.1"/>
    <property type="molecule type" value="Genomic_DNA"/>
</dbReference>
<feature type="compositionally biased region" description="Gly residues" evidence="1">
    <location>
        <begin position="71"/>
        <end position="91"/>
    </location>
</feature>
<dbReference type="AlphaFoldDB" id="A0AAD3DME8"/>
<gene>
    <name evidence="2" type="ORF">Agub_g4524</name>
</gene>
<organism evidence="2 3">
    <name type="scientific">Astrephomene gubernaculifera</name>
    <dbReference type="NCBI Taxonomy" id="47775"/>
    <lineage>
        <taxon>Eukaryota</taxon>
        <taxon>Viridiplantae</taxon>
        <taxon>Chlorophyta</taxon>
        <taxon>core chlorophytes</taxon>
        <taxon>Chlorophyceae</taxon>
        <taxon>CS clade</taxon>
        <taxon>Chlamydomonadales</taxon>
        <taxon>Astrephomenaceae</taxon>
        <taxon>Astrephomene</taxon>
    </lineage>
</organism>
<reference evidence="2 3" key="1">
    <citation type="journal article" date="2021" name="Sci. Rep.">
        <title>Genome sequencing of the multicellular alga Astrephomene provides insights into convergent evolution of germ-soma differentiation.</title>
        <authorList>
            <person name="Yamashita S."/>
            <person name="Yamamoto K."/>
            <person name="Matsuzaki R."/>
            <person name="Suzuki S."/>
            <person name="Yamaguchi H."/>
            <person name="Hirooka S."/>
            <person name="Minakuchi Y."/>
            <person name="Miyagishima S."/>
            <person name="Kawachi M."/>
            <person name="Toyoda A."/>
            <person name="Nozaki H."/>
        </authorList>
    </citation>
    <scope>NUCLEOTIDE SEQUENCE [LARGE SCALE GENOMIC DNA]</scope>
    <source>
        <strain evidence="2 3">NIES-4017</strain>
    </source>
</reference>
<name>A0AAD3DME8_9CHLO</name>
<evidence type="ECO:0000313" key="3">
    <source>
        <dbReference type="Proteomes" id="UP001054857"/>
    </source>
</evidence>
<feature type="compositionally biased region" description="Low complexity" evidence="1">
    <location>
        <begin position="58"/>
        <end position="70"/>
    </location>
</feature>
<feature type="region of interest" description="Disordered" evidence="1">
    <location>
        <begin position="48"/>
        <end position="117"/>
    </location>
</feature>
<keyword evidence="3" id="KW-1185">Reference proteome</keyword>
<comment type="caution">
    <text evidence="2">The sequence shown here is derived from an EMBL/GenBank/DDBJ whole genome shotgun (WGS) entry which is preliminary data.</text>
</comment>